<feature type="chain" id="PRO_5022837635" evidence="2">
    <location>
        <begin position="23"/>
        <end position="937"/>
    </location>
</feature>
<evidence type="ECO:0000256" key="2">
    <source>
        <dbReference type="SAM" id="SignalP"/>
    </source>
</evidence>
<feature type="domain" description="ORC1/DEAH AAA+ ATPase" evidence="3">
    <location>
        <begin position="624"/>
        <end position="735"/>
    </location>
</feature>
<dbReference type="AlphaFoldDB" id="A0A5C8ZQV3"/>
<evidence type="ECO:0000259" key="3">
    <source>
        <dbReference type="Pfam" id="PF13401"/>
    </source>
</evidence>
<keyword evidence="1" id="KW-1133">Transmembrane helix</keyword>
<dbReference type="RefSeq" id="WP_148070126.1">
    <property type="nucleotide sequence ID" value="NZ_VRZA01000009.1"/>
</dbReference>
<evidence type="ECO:0000313" key="5">
    <source>
        <dbReference type="Proteomes" id="UP000321039"/>
    </source>
</evidence>
<protein>
    <submittedName>
        <fullName evidence="4">AAA family ATPase</fullName>
    </submittedName>
</protein>
<dbReference type="Pfam" id="PF13401">
    <property type="entry name" value="AAA_22"/>
    <property type="match status" value="1"/>
</dbReference>
<name>A0A5C8ZQV3_9GAMM</name>
<accession>A0A5C8ZQV3</accession>
<dbReference type="Proteomes" id="UP000321039">
    <property type="component" value="Unassembled WGS sequence"/>
</dbReference>
<keyword evidence="1" id="KW-0472">Membrane</keyword>
<dbReference type="InterPro" id="IPR049945">
    <property type="entry name" value="AAA_22"/>
</dbReference>
<reference evidence="4 5" key="1">
    <citation type="submission" date="2019-08" db="EMBL/GenBank/DDBJ databases">
        <title>Parahaliea maris sp. nov., isolated from the surface seawater.</title>
        <authorList>
            <person name="Liu Y."/>
        </authorList>
    </citation>
    <scope>NUCLEOTIDE SEQUENCE [LARGE SCALE GENOMIC DNA]</scope>
    <source>
        <strain evidence="4 5">HSLHS9</strain>
    </source>
</reference>
<evidence type="ECO:0000256" key="1">
    <source>
        <dbReference type="SAM" id="Phobius"/>
    </source>
</evidence>
<comment type="caution">
    <text evidence="4">The sequence shown here is derived from an EMBL/GenBank/DDBJ whole genome shotgun (WGS) entry which is preliminary data.</text>
</comment>
<gene>
    <name evidence="4" type="ORF">FV139_19315</name>
</gene>
<dbReference type="SUPFAM" id="SSF46785">
    <property type="entry name" value="Winged helix' DNA-binding domain"/>
    <property type="match status" value="1"/>
</dbReference>
<dbReference type="GO" id="GO:0016887">
    <property type="term" value="F:ATP hydrolysis activity"/>
    <property type="evidence" value="ECO:0007669"/>
    <property type="project" value="InterPro"/>
</dbReference>
<feature type="signal peptide" evidence="2">
    <location>
        <begin position="1"/>
        <end position="22"/>
    </location>
</feature>
<dbReference type="PROSITE" id="PS51257">
    <property type="entry name" value="PROKAR_LIPOPROTEIN"/>
    <property type="match status" value="1"/>
</dbReference>
<keyword evidence="1" id="KW-0812">Transmembrane</keyword>
<proteinExistence type="predicted"/>
<feature type="transmembrane region" description="Helical" evidence="1">
    <location>
        <begin position="474"/>
        <end position="493"/>
    </location>
</feature>
<sequence length="937" mass="104656">MGKTSFFRALLLSFSIALPALAQPSGTGSASCRDAASLLDSLRGELASLNTRHDAIEAVENDNFPTDLSVEETIYPPAAVAGNGPREWPAEINCDALREEYQAALLDLQWMRESVRRLQAGWQTHPEVLRSAVGSIWRSRQALRSHYKAEPMAAALAIAPPEVRAAIENTRARLSTLRSQFLHDLPKLYKEVTPARSAAWLTLWQQAFGINPRTLAPSAEALTNLPAPARAAIERYFRLAELDIVVQRNSLNEVRGWLWQAYRPEVERARSQLGLDAPALLPLELRAVGNILHWLIIETTVGETYGQESGTTLRQWYLGFEYTLGILALPLLAYLASRLGAPLAALQANFARSARKQRLTAQFSRITASLPLLLPWVVGLIGLQLLHTLYYRYHLVLLIPLIPFARLYIVYGLLRLAGEWLLHRIADQAGSYLREEQNIEVARQSRRAAAVAILPWLVKDLAALALGPSLVLDICYWLTLFAVLLAIGVLLRYRREDFIAALTSILPASWEGAIKRLLGERRFPLVAPFAAPPLLLALLGSFMHKALFDFDWYRKLFARSFKLRTAVVEGDEAAEANAEPDAEALQDYQRWFLAEDDEADTPYINTGLVPAISGRMAPWLSDRSNENALLLTGPHGAGKTRALHRLQQSMTEEHPDVLLHYIAVPAKTLTAAALFELLGRALDIDLEEGPAALVRSDADRQPTVIMVDNAQNLFLRSVGGFEAWETLLSLTNTRLANVFWLIAVNNQSWAFLGNIFGRDQQFRNVLHTRRWSQNDVRSLILSRNHLSGCKIQYDSILLATRGPGAGNIRNAEQLYFSLLWDACLGNPMLALRLWLSSIRMQGSTVTVSLPAEVSGAMLEQLGNDLHFVYAAIMIHENMTSEELVEATALPESVVRSALKTAFDAGFVQRTANRRYRIVPLWYPTIMRLLARKNLLHE</sequence>
<dbReference type="InterPro" id="IPR027417">
    <property type="entry name" value="P-loop_NTPase"/>
</dbReference>
<dbReference type="EMBL" id="VRZA01000009">
    <property type="protein sequence ID" value="TXS89877.1"/>
    <property type="molecule type" value="Genomic_DNA"/>
</dbReference>
<feature type="transmembrane region" description="Helical" evidence="1">
    <location>
        <begin position="366"/>
        <end position="387"/>
    </location>
</feature>
<organism evidence="4 5">
    <name type="scientific">Parahaliea maris</name>
    <dbReference type="NCBI Taxonomy" id="2716870"/>
    <lineage>
        <taxon>Bacteria</taxon>
        <taxon>Pseudomonadati</taxon>
        <taxon>Pseudomonadota</taxon>
        <taxon>Gammaproteobacteria</taxon>
        <taxon>Cellvibrionales</taxon>
        <taxon>Halieaceae</taxon>
        <taxon>Parahaliea</taxon>
    </lineage>
</organism>
<dbReference type="InterPro" id="IPR036388">
    <property type="entry name" value="WH-like_DNA-bd_sf"/>
</dbReference>
<keyword evidence="5" id="KW-1185">Reference proteome</keyword>
<feature type="transmembrane region" description="Helical" evidence="1">
    <location>
        <begin position="393"/>
        <end position="414"/>
    </location>
</feature>
<dbReference type="InterPro" id="IPR036390">
    <property type="entry name" value="WH_DNA-bd_sf"/>
</dbReference>
<dbReference type="Gene3D" id="1.10.10.10">
    <property type="entry name" value="Winged helix-like DNA-binding domain superfamily/Winged helix DNA-binding domain"/>
    <property type="match status" value="1"/>
</dbReference>
<keyword evidence="2" id="KW-0732">Signal</keyword>
<evidence type="ECO:0000313" key="4">
    <source>
        <dbReference type="EMBL" id="TXS89877.1"/>
    </source>
</evidence>
<feature type="transmembrane region" description="Helical" evidence="1">
    <location>
        <begin position="523"/>
        <end position="543"/>
    </location>
</feature>
<dbReference type="SUPFAM" id="SSF52540">
    <property type="entry name" value="P-loop containing nucleoside triphosphate hydrolases"/>
    <property type="match status" value="1"/>
</dbReference>